<dbReference type="AlphaFoldDB" id="A0A6G0XL96"/>
<comment type="caution">
    <text evidence="1">The sequence shown here is derived from an EMBL/GenBank/DDBJ whole genome shotgun (WGS) entry which is preliminary data.</text>
</comment>
<dbReference type="Proteomes" id="UP000481153">
    <property type="component" value="Unassembled WGS sequence"/>
</dbReference>
<dbReference type="PANTHER" id="PTHR42883">
    <property type="entry name" value="GLUCOSE-1-PHOSPHATE THYMIDYLTRANSFERASE"/>
    <property type="match status" value="1"/>
</dbReference>
<reference evidence="1 2" key="1">
    <citation type="submission" date="2019-07" db="EMBL/GenBank/DDBJ databases">
        <title>Genomics analysis of Aphanomyces spp. identifies a new class of oomycete effector associated with host adaptation.</title>
        <authorList>
            <person name="Gaulin E."/>
        </authorList>
    </citation>
    <scope>NUCLEOTIDE SEQUENCE [LARGE SCALE GENOMIC DNA]</scope>
    <source>
        <strain evidence="1 2">ATCC 201684</strain>
    </source>
</reference>
<keyword evidence="2" id="KW-1185">Reference proteome</keyword>
<gene>
    <name evidence="1" type="ORF">Ae201684_003824</name>
</gene>
<proteinExistence type="predicted"/>
<dbReference type="Pfam" id="PF00132">
    <property type="entry name" value="Hexapep"/>
    <property type="match status" value="1"/>
</dbReference>
<dbReference type="SUPFAM" id="SSF51161">
    <property type="entry name" value="Trimeric LpxA-like enzymes"/>
    <property type="match status" value="1"/>
</dbReference>
<dbReference type="EMBL" id="VJMJ01000042">
    <property type="protein sequence ID" value="KAF0740939.1"/>
    <property type="molecule type" value="Genomic_DNA"/>
</dbReference>
<dbReference type="InterPro" id="IPR001451">
    <property type="entry name" value="Hexapep"/>
</dbReference>
<accession>A0A6G0XL96</accession>
<evidence type="ECO:0000313" key="1">
    <source>
        <dbReference type="EMBL" id="KAF0740939.1"/>
    </source>
</evidence>
<protein>
    <recommendedName>
        <fullName evidence="3">Bifunctional GlmU protein</fullName>
    </recommendedName>
</protein>
<dbReference type="InterPro" id="IPR011004">
    <property type="entry name" value="Trimer_LpxA-like_sf"/>
</dbReference>
<dbReference type="VEuPathDB" id="FungiDB:AeMF1_016203"/>
<dbReference type="Gene3D" id="2.160.10.10">
    <property type="entry name" value="Hexapeptide repeat proteins"/>
    <property type="match status" value="1"/>
</dbReference>
<sequence>MTEHASVWIQAVCCVLTSCLTLYYVHQLHASRNEESREKDGRRNVAVATTSAPVAKPVKLNTLPLDEVPLVLRPSYYFSHLHEFKHYDLFHHATNVFDVLDNLHAYCEKWLEAYTPEKTSKAKTTIKGGKVGDVSLTCPDPAIASACTLLNYETKKPRRLCLDDGVRIMGGVLDVSEGSIYLGKNVVMEPNVYIKGPAIIGDNTVLRFGTYIRGDVIIGKHCVIRCEIKHALIMDKAELCHPGYCGDSLCGYKSHFANQVSTANLNLLSASTIYVQVNDVVYDTGRRKIGVILGDFSQLGCSVVTDPCTLVGMKTAVYPLTRVNKGFYGPSEIIKNKPMEHGVIERTKLRVAQD</sequence>
<evidence type="ECO:0000313" key="2">
    <source>
        <dbReference type="Proteomes" id="UP000481153"/>
    </source>
</evidence>
<organism evidence="1 2">
    <name type="scientific">Aphanomyces euteiches</name>
    <dbReference type="NCBI Taxonomy" id="100861"/>
    <lineage>
        <taxon>Eukaryota</taxon>
        <taxon>Sar</taxon>
        <taxon>Stramenopiles</taxon>
        <taxon>Oomycota</taxon>
        <taxon>Saprolegniomycetes</taxon>
        <taxon>Saprolegniales</taxon>
        <taxon>Verrucalvaceae</taxon>
        <taxon>Aphanomyces</taxon>
    </lineage>
</organism>
<evidence type="ECO:0008006" key="3">
    <source>
        <dbReference type="Google" id="ProtNLM"/>
    </source>
</evidence>
<name>A0A6G0XL96_9STRA</name>
<dbReference type="PANTHER" id="PTHR42883:SF2">
    <property type="entry name" value="THYMIDYLYLTRANSFERASE"/>
    <property type="match status" value="1"/>
</dbReference>